<proteinExistence type="inferred from homology"/>
<comment type="similarity">
    <text evidence="1">Belongs to the NodU/CmcH family.</text>
</comment>
<organism evidence="5 6">
    <name type="scientific">Salinibacter ruber</name>
    <dbReference type="NCBI Taxonomy" id="146919"/>
    <lineage>
        <taxon>Bacteria</taxon>
        <taxon>Pseudomonadati</taxon>
        <taxon>Rhodothermota</taxon>
        <taxon>Rhodothermia</taxon>
        <taxon>Rhodothermales</taxon>
        <taxon>Salinibacteraceae</taxon>
        <taxon>Salinibacter</taxon>
    </lineage>
</organism>
<dbReference type="Gene3D" id="3.30.420.40">
    <property type="match status" value="2"/>
</dbReference>
<dbReference type="InterPro" id="IPR038152">
    <property type="entry name" value="Carbam_trans_C_sf"/>
</dbReference>
<dbReference type="InterPro" id="IPR043129">
    <property type="entry name" value="ATPase_NBD"/>
</dbReference>
<evidence type="ECO:0000313" key="5">
    <source>
        <dbReference type="EMBL" id="MCS3953162.1"/>
    </source>
</evidence>
<evidence type="ECO:0000256" key="1">
    <source>
        <dbReference type="ARBA" id="ARBA00006129"/>
    </source>
</evidence>
<dbReference type="InterPro" id="IPR003696">
    <property type="entry name" value="Carbtransf_dom"/>
</dbReference>
<evidence type="ECO:0000259" key="3">
    <source>
        <dbReference type="Pfam" id="PF02543"/>
    </source>
</evidence>
<dbReference type="Pfam" id="PF02543">
    <property type="entry name" value="Carbam_trans_N"/>
    <property type="match status" value="1"/>
</dbReference>
<gene>
    <name evidence="5" type="ORF">GGP83_003137</name>
</gene>
<dbReference type="Gene3D" id="3.90.870.20">
    <property type="entry name" value="Carbamoyltransferase, C-terminal domain"/>
    <property type="match status" value="1"/>
</dbReference>
<dbReference type="Pfam" id="PF16861">
    <property type="entry name" value="Carbam_trans_C"/>
    <property type="match status" value="1"/>
</dbReference>
<dbReference type="Proteomes" id="UP001155010">
    <property type="component" value="Unassembled WGS sequence"/>
</dbReference>
<sequence length="618" mass="68566">MQILGINAYHGDVSAVLLNDGDLVAALEEERFRRIKHVAGFPTKAIQRCLDIGGIDAADLDHVAISRDPSAHFGKKVQFVLTNRPSLKLVWERAMSSRKVTNVEADLAEALGVTKRGLPPLHNVEHHPAHLASAFFVSPYEEAAVCALDAMGDFVSTSWAMGQGNHMEPLDRVYYPHSLGLLYTAITQFLGFPYYGDEYKVMGLAPYGEPTYTDEIRELIPLGEDGQFELSLGYFRHWQEDYDMNWEEGRPDFGKIYTPKLEELLGPEREPESELTQRHKDIAHSLQAVHEENAFHVLNAVHEQTGADRLCLAGGVAMNSVANGKVRANTPFEEVYIQPAAADNGTALGAAYHVWHEEFGAPRSFVMNHTLWGTSYDDDRVPEIVADQPEAASKYQWTTYDDLDRLCKKTAQLLADGKVVGWFRGRMEWGARALGNRSILADPGRADARDRINNRVKYREEFRPFAPSILEEAVGEYFTGHTGTYAEDAEESGPAPRPEGGSGHRAAPDPFMQQVYPVREEKQGEIPAVTHVDGTGRLQAVGKDRNPAYHALISAFAEKTGTPVVLNTSFNENEPIVESPEQALDCFFRTAMDAVVVENTLVMRQPVETAASEDTGPQ</sequence>
<dbReference type="AlphaFoldDB" id="A0A9X2UB09"/>
<dbReference type="SUPFAM" id="SSF53067">
    <property type="entry name" value="Actin-like ATPase domain"/>
    <property type="match status" value="1"/>
</dbReference>
<accession>A0A9X2UB09</accession>
<evidence type="ECO:0000256" key="2">
    <source>
        <dbReference type="SAM" id="MobiDB-lite"/>
    </source>
</evidence>
<reference evidence="5" key="1">
    <citation type="submission" date="2022-08" db="EMBL/GenBank/DDBJ databases">
        <title>Genomic Encyclopedia of Type Strains, Phase V (KMG-V): Genome sequencing to study the core and pangenomes of soil and plant-associated prokaryotes.</title>
        <authorList>
            <person name="Whitman W."/>
        </authorList>
    </citation>
    <scope>NUCLEOTIDE SEQUENCE</scope>
    <source>
        <strain evidence="5">SP2017</strain>
    </source>
</reference>
<dbReference type="GO" id="GO:0016740">
    <property type="term" value="F:transferase activity"/>
    <property type="evidence" value="ECO:0007669"/>
    <property type="project" value="UniProtKB-KW"/>
</dbReference>
<dbReference type="EC" id="2.1.3.-" evidence="5"/>
<feature type="domain" description="Carbamoyltransferase C-terminal" evidence="4">
    <location>
        <begin position="411"/>
        <end position="603"/>
    </location>
</feature>
<dbReference type="RefSeq" id="WP_259082490.1">
    <property type="nucleotide sequence ID" value="NZ_JANUBB010000018.1"/>
</dbReference>
<evidence type="ECO:0000313" key="6">
    <source>
        <dbReference type="Proteomes" id="UP001155010"/>
    </source>
</evidence>
<feature type="domain" description="Carbamoyltransferase" evidence="3">
    <location>
        <begin position="2"/>
        <end position="351"/>
    </location>
</feature>
<dbReference type="PANTHER" id="PTHR34847:SF1">
    <property type="entry name" value="NODULATION PROTEIN U"/>
    <property type="match status" value="1"/>
</dbReference>
<dbReference type="InterPro" id="IPR051338">
    <property type="entry name" value="NodU/CmcH_Carbamoyltrnsfr"/>
</dbReference>
<protein>
    <submittedName>
        <fullName evidence="5">Carbamoyltransferase</fullName>
        <ecNumber evidence="5">2.1.3.-</ecNumber>
    </submittedName>
</protein>
<comment type="caution">
    <text evidence="5">The sequence shown here is derived from an EMBL/GenBank/DDBJ whole genome shotgun (WGS) entry which is preliminary data.</text>
</comment>
<name>A0A9X2UB09_9BACT</name>
<dbReference type="PANTHER" id="PTHR34847">
    <property type="entry name" value="NODULATION PROTEIN U"/>
    <property type="match status" value="1"/>
</dbReference>
<evidence type="ECO:0000259" key="4">
    <source>
        <dbReference type="Pfam" id="PF16861"/>
    </source>
</evidence>
<feature type="region of interest" description="Disordered" evidence="2">
    <location>
        <begin position="485"/>
        <end position="509"/>
    </location>
</feature>
<dbReference type="InterPro" id="IPR031730">
    <property type="entry name" value="Carbam_trans_C"/>
</dbReference>
<dbReference type="CDD" id="cd24098">
    <property type="entry name" value="ASKHA_NBD_TobZ_N"/>
    <property type="match status" value="1"/>
</dbReference>
<keyword evidence="5" id="KW-0808">Transferase</keyword>
<dbReference type="EMBL" id="JANUBB010000018">
    <property type="protein sequence ID" value="MCS3953162.1"/>
    <property type="molecule type" value="Genomic_DNA"/>
</dbReference>